<evidence type="ECO:0000313" key="10">
    <source>
        <dbReference type="Proteomes" id="UP000585836"/>
    </source>
</evidence>
<feature type="transmembrane region" description="Helical" evidence="7">
    <location>
        <begin position="115"/>
        <end position="138"/>
    </location>
</feature>
<dbReference type="SUPFAM" id="SSF161098">
    <property type="entry name" value="MetI-like"/>
    <property type="match status" value="1"/>
</dbReference>
<dbReference type="AlphaFoldDB" id="A0A7W9PS99"/>
<keyword evidence="5 7" id="KW-1133">Transmembrane helix</keyword>
<protein>
    <submittedName>
        <fullName evidence="9">Peptide/nickel transport system permease protein</fullName>
    </submittedName>
</protein>
<dbReference type="InterPro" id="IPR045621">
    <property type="entry name" value="BPD_transp_1_N"/>
</dbReference>
<evidence type="ECO:0000256" key="4">
    <source>
        <dbReference type="ARBA" id="ARBA00022692"/>
    </source>
</evidence>
<keyword evidence="4 7" id="KW-0812">Transmembrane</keyword>
<dbReference type="InterPro" id="IPR035906">
    <property type="entry name" value="MetI-like_sf"/>
</dbReference>
<dbReference type="Pfam" id="PF19300">
    <property type="entry name" value="BPD_transp_1_N"/>
    <property type="match status" value="1"/>
</dbReference>
<feature type="domain" description="ABC transmembrane type-1" evidence="8">
    <location>
        <begin position="111"/>
        <end position="312"/>
    </location>
</feature>
<evidence type="ECO:0000313" key="9">
    <source>
        <dbReference type="EMBL" id="MBB5926332.1"/>
    </source>
</evidence>
<accession>A0A7W9PS99</accession>
<dbReference type="GO" id="GO:0005886">
    <property type="term" value="C:plasma membrane"/>
    <property type="evidence" value="ECO:0007669"/>
    <property type="project" value="UniProtKB-SubCell"/>
</dbReference>
<dbReference type="PANTHER" id="PTHR43163">
    <property type="entry name" value="DIPEPTIDE TRANSPORT SYSTEM PERMEASE PROTEIN DPPB-RELATED"/>
    <property type="match status" value="1"/>
</dbReference>
<evidence type="ECO:0000256" key="5">
    <source>
        <dbReference type="ARBA" id="ARBA00022989"/>
    </source>
</evidence>
<feature type="transmembrane region" description="Helical" evidence="7">
    <location>
        <begin position="193"/>
        <end position="212"/>
    </location>
</feature>
<comment type="caution">
    <text evidence="9">The sequence shown here is derived from an EMBL/GenBank/DDBJ whole genome shotgun (WGS) entry which is preliminary data.</text>
</comment>
<feature type="transmembrane region" description="Helical" evidence="7">
    <location>
        <begin position="247"/>
        <end position="269"/>
    </location>
</feature>
<organism evidence="9 10">
    <name type="scientific">Streptomyces echinatus</name>
    <dbReference type="NCBI Taxonomy" id="67293"/>
    <lineage>
        <taxon>Bacteria</taxon>
        <taxon>Bacillati</taxon>
        <taxon>Actinomycetota</taxon>
        <taxon>Actinomycetes</taxon>
        <taxon>Kitasatosporales</taxon>
        <taxon>Streptomycetaceae</taxon>
        <taxon>Streptomyces</taxon>
    </lineage>
</organism>
<comment type="subcellular location">
    <subcellularLocation>
        <location evidence="1 7">Cell membrane</location>
        <topology evidence="1 7">Multi-pass membrane protein</topology>
    </subcellularLocation>
</comment>
<feature type="transmembrane region" description="Helical" evidence="7">
    <location>
        <begin position="150"/>
        <end position="181"/>
    </location>
</feature>
<keyword evidence="2 7" id="KW-0813">Transport</keyword>
<comment type="similarity">
    <text evidence="7">Belongs to the binding-protein-dependent transport system permease family.</text>
</comment>
<dbReference type="RefSeq" id="WP_184963035.1">
    <property type="nucleotide sequence ID" value="NZ_BAAAWF010000079.1"/>
</dbReference>
<dbReference type="GO" id="GO:0055085">
    <property type="term" value="P:transmembrane transport"/>
    <property type="evidence" value="ECO:0007669"/>
    <property type="project" value="InterPro"/>
</dbReference>
<feature type="transmembrane region" description="Helical" evidence="7">
    <location>
        <begin position="25"/>
        <end position="46"/>
    </location>
</feature>
<dbReference type="CDD" id="cd06261">
    <property type="entry name" value="TM_PBP2"/>
    <property type="match status" value="1"/>
</dbReference>
<dbReference type="PANTHER" id="PTHR43163:SF3">
    <property type="entry name" value="PEPTIDE ABC TRANSPORTER PERMEASE PROTEIN"/>
    <property type="match status" value="1"/>
</dbReference>
<evidence type="ECO:0000256" key="1">
    <source>
        <dbReference type="ARBA" id="ARBA00004651"/>
    </source>
</evidence>
<sequence>MTTVSARLGAPVRHRPWVVFCCRRAARLVVALFVVVTASFAMIRLIPGDPVRAALGVDAPPDLVAAKRRELGLDRGLPEQYWQHLRRLARGDLGVSLVTGEPVADLVRARLPATLLLAVLAFACVLVVALPGGLLAAVWTRGRRRPRAELAFTATTSVLAGVPDFVLAAGLTAGLAVALPVLPVAGDLGPRSYVLPVLALALAPTAVLLRIVRVETLKVLAADYVRAARAKRLPALRLHLRHVAPNALTASLTFAGNLLPALIAGTVLVEKVFAWPGIGSAMAQSVAAQDYAVVEASVLVLGSSVLVVNFLVDLALALLDPRSVIRKT</sequence>
<feature type="transmembrane region" description="Helical" evidence="7">
    <location>
        <begin position="298"/>
        <end position="319"/>
    </location>
</feature>
<evidence type="ECO:0000259" key="8">
    <source>
        <dbReference type="PROSITE" id="PS50928"/>
    </source>
</evidence>
<keyword evidence="6 7" id="KW-0472">Membrane</keyword>
<dbReference type="EMBL" id="JACHJK010000003">
    <property type="protein sequence ID" value="MBB5926332.1"/>
    <property type="molecule type" value="Genomic_DNA"/>
</dbReference>
<proteinExistence type="inferred from homology"/>
<dbReference type="Proteomes" id="UP000585836">
    <property type="component" value="Unassembled WGS sequence"/>
</dbReference>
<keyword evidence="3" id="KW-1003">Cell membrane</keyword>
<evidence type="ECO:0000256" key="3">
    <source>
        <dbReference type="ARBA" id="ARBA00022475"/>
    </source>
</evidence>
<reference evidence="9 10" key="1">
    <citation type="submission" date="2020-08" db="EMBL/GenBank/DDBJ databases">
        <title>Genomic Encyclopedia of Type Strains, Phase III (KMG-III): the genomes of soil and plant-associated and newly described type strains.</title>
        <authorList>
            <person name="Whitman W."/>
        </authorList>
    </citation>
    <scope>NUCLEOTIDE SEQUENCE [LARGE SCALE GENOMIC DNA]</scope>
    <source>
        <strain evidence="9 10">CECT 3313</strain>
    </source>
</reference>
<name>A0A7W9PS99_9ACTN</name>
<evidence type="ECO:0000256" key="2">
    <source>
        <dbReference type="ARBA" id="ARBA00022448"/>
    </source>
</evidence>
<dbReference type="Gene3D" id="1.10.3720.10">
    <property type="entry name" value="MetI-like"/>
    <property type="match status" value="1"/>
</dbReference>
<dbReference type="Pfam" id="PF00528">
    <property type="entry name" value="BPD_transp_1"/>
    <property type="match status" value="1"/>
</dbReference>
<keyword evidence="10" id="KW-1185">Reference proteome</keyword>
<dbReference type="PROSITE" id="PS50928">
    <property type="entry name" value="ABC_TM1"/>
    <property type="match status" value="1"/>
</dbReference>
<dbReference type="InterPro" id="IPR000515">
    <property type="entry name" value="MetI-like"/>
</dbReference>
<evidence type="ECO:0000256" key="7">
    <source>
        <dbReference type="RuleBase" id="RU363032"/>
    </source>
</evidence>
<evidence type="ECO:0000256" key="6">
    <source>
        <dbReference type="ARBA" id="ARBA00023136"/>
    </source>
</evidence>
<gene>
    <name evidence="9" type="ORF">FHS34_001788</name>
</gene>